<keyword evidence="2" id="KW-1185">Reference proteome</keyword>
<protein>
    <submittedName>
        <fullName evidence="1">Protealysin inhibitor emfourin</fullName>
    </submittedName>
</protein>
<dbReference type="Pfam" id="PF20242">
    <property type="entry name" value="Emfourin"/>
    <property type="match status" value="1"/>
</dbReference>
<organism evidence="1 2">
    <name type="scientific">Streptomyces caledonius</name>
    <dbReference type="NCBI Taxonomy" id="3134107"/>
    <lineage>
        <taxon>Bacteria</taxon>
        <taxon>Bacillati</taxon>
        <taxon>Actinomycetota</taxon>
        <taxon>Actinomycetes</taxon>
        <taxon>Kitasatosporales</taxon>
        <taxon>Streptomycetaceae</taxon>
        <taxon>Streptomyces</taxon>
    </lineage>
</organism>
<sequence length="99" mass="10490">MKVTLATRGGLAAAVNLRLPPRALDTDTLPANAAAELDQLVAAAVPTPEVDQPSGARDAMSYTITVEDGGRSAVLKQSDAGMTREFAALLTWLQRHFEQ</sequence>
<comment type="caution">
    <text evidence="1">The sequence shown here is derived from an EMBL/GenBank/DDBJ whole genome shotgun (WGS) entry which is preliminary data.</text>
</comment>
<dbReference type="Proteomes" id="UP001382904">
    <property type="component" value="Unassembled WGS sequence"/>
</dbReference>
<dbReference type="EMBL" id="JBBKAM010000002">
    <property type="protein sequence ID" value="MEJ8641423.1"/>
    <property type="molecule type" value="Genomic_DNA"/>
</dbReference>
<dbReference type="InterPro" id="IPR049457">
    <property type="entry name" value="Emfourin"/>
</dbReference>
<name>A0ABU8U2H9_9ACTN</name>
<proteinExistence type="predicted"/>
<evidence type="ECO:0000313" key="1">
    <source>
        <dbReference type="EMBL" id="MEJ8641423.1"/>
    </source>
</evidence>
<reference evidence="1 2" key="1">
    <citation type="submission" date="2024-03" db="EMBL/GenBank/DDBJ databases">
        <title>Novel Streptomyces species of biotechnological and ecological value are a feature of Machair soil.</title>
        <authorList>
            <person name="Prole J.R."/>
            <person name="Goodfellow M."/>
            <person name="Allenby N."/>
            <person name="Ward A.C."/>
        </authorList>
    </citation>
    <scope>NUCLEOTIDE SEQUENCE [LARGE SCALE GENOMIC DNA]</scope>
    <source>
        <strain evidence="1 2">MS1.HAVA.3</strain>
    </source>
</reference>
<evidence type="ECO:0000313" key="2">
    <source>
        <dbReference type="Proteomes" id="UP001382904"/>
    </source>
</evidence>
<accession>A0ABU8U2H9</accession>
<gene>
    <name evidence="1" type="ORF">WKI68_07890</name>
</gene>